<dbReference type="PANTHER" id="PTHR30137:SF8">
    <property type="entry name" value="BLR5498 PROTEIN"/>
    <property type="match status" value="1"/>
</dbReference>
<comment type="caution">
    <text evidence="4">The sequence shown here is derived from an EMBL/GenBank/DDBJ whole genome shotgun (WGS) entry which is preliminary data.</text>
</comment>
<dbReference type="InterPro" id="IPR050766">
    <property type="entry name" value="Bact_Lucif_Oxidored"/>
</dbReference>
<dbReference type="Proteomes" id="UP000646738">
    <property type="component" value="Unassembled WGS sequence"/>
</dbReference>
<dbReference type="InterPro" id="IPR036661">
    <property type="entry name" value="Luciferase-like_sf"/>
</dbReference>
<name>A0ABQ3R453_STRRR</name>
<keyword evidence="5" id="KW-1185">Reference proteome</keyword>
<gene>
    <name evidence="4" type="ORF">Srubr_04900</name>
</gene>
<dbReference type="Gene3D" id="3.20.20.30">
    <property type="entry name" value="Luciferase-like domain"/>
    <property type="match status" value="1"/>
</dbReference>
<dbReference type="PANTHER" id="PTHR30137">
    <property type="entry name" value="LUCIFERASE-LIKE MONOOXYGENASE"/>
    <property type="match status" value="1"/>
</dbReference>
<evidence type="ECO:0000256" key="2">
    <source>
        <dbReference type="ARBA" id="ARBA00023033"/>
    </source>
</evidence>
<evidence type="ECO:0000259" key="3">
    <source>
        <dbReference type="Pfam" id="PF00296"/>
    </source>
</evidence>
<feature type="domain" description="Luciferase-like" evidence="3">
    <location>
        <begin position="1"/>
        <end position="327"/>
    </location>
</feature>
<dbReference type="SUPFAM" id="SSF51679">
    <property type="entry name" value="Bacterial luciferase-like"/>
    <property type="match status" value="1"/>
</dbReference>
<dbReference type="EMBL" id="BNEA01000001">
    <property type="protein sequence ID" value="GHI50644.1"/>
    <property type="molecule type" value="Genomic_DNA"/>
</dbReference>
<evidence type="ECO:0000256" key="1">
    <source>
        <dbReference type="ARBA" id="ARBA00023002"/>
    </source>
</evidence>
<keyword evidence="2" id="KW-0503">Monooxygenase</keyword>
<evidence type="ECO:0000313" key="5">
    <source>
        <dbReference type="Proteomes" id="UP000646738"/>
    </source>
</evidence>
<sequence length="364" mass="39980">MKFGIFFELSVPQPLGHADEVQAYRDALEQSRLADELGFTTAWAVEHHFLQEYSHCSAPEVFLTAVAMSTSRLRVGHGGVVCVPQINHPVRVAERAAALDILSGGRLDVGTARASTITELGGFMADPDSTKMSWDEYIDVLPRMWTEERVRYDGTTFTLPERPVVPKPVQDPHPPLWVTVTSPGTERDAADRGIGCLGVAAASFKEQERRTGEYRKRIQQCDPAGRAVNDQVATMNYLFCHEDDATASRIGGTMFNAFGMLNSQLLWAREVYPTPAYRSLGNLAPGGVDRVRDTDPAARRPVPEGVAIGDPDRIVKAIKIWESMGVDAINFLLNTANLVPQDQVLASMRLFAAEVMPHFAEGGD</sequence>
<proteinExistence type="predicted"/>
<reference evidence="5" key="1">
    <citation type="submission" date="2023-07" db="EMBL/GenBank/DDBJ databases">
        <title>Whole genome shotgun sequence of Streptomyces achromogenes subsp. rubradiris NBRC 14000.</title>
        <authorList>
            <person name="Komaki H."/>
            <person name="Tamura T."/>
        </authorList>
    </citation>
    <scope>NUCLEOTIDE SEQUENCE [LARGE SCALE GENOMIC DNA]</scope>
    <source>
        <strain evidence="5">NBRC 14000</strain>
    </source>
</reference>
<protein>
    <submittedName>
        <fullName evidence="4">Luciferase</fullName>
    </submittedName>
</protein>
<dbReference type="InterPro" id="IPR011251">
    <property type="entry name" value="Luciferase-like_dom"/>
</dbReference>
<keyword evidence="1" id="KW-0560">Oxidoreductase</keyword>
<organism evidence="4 5">
    <name type="scientific">Streptomyces rubradiris</name>
    <name type="common">Streptomyces achromogenes subsp. rubradiris</name>
    <dbReference type="NCBI Taxonomy" id="285531"/>
    <lineage>
        <taxon>Bacteria</taxon>
        <taxon>Bacillati</taxon>
        <taxon>Actinomycetota</taxon>
        <taxon>Actinomycetes</taxon>
        <taxon>Kitasatosporales</taxon>
        <taxon>Streptomycetaceae</taxon>
        <taxon>Streptomyces</taxon>
    </lineage>
</organism>
<dbReference type="Pfam" id="PF00296">
    <property type="entry name" value="Bac_luciferase"/>
    <property type="match status" value="1"/>
</dbReference>
<accession>A0ABQ3R453</accession>
<dbReference type="RefSeq" id="WP_189993183.1">
    <property type="nucleotide sequence ID" value="NZ_BNCB01000005.1"/>
</dbReference>
<evidence type="ECO:0000313" key="4">
    <source>
        <dbReference type="EMBL" id="GHI50644.1"/>
    </source>
</evidence>